<keyword evidence="2" id="KW-1185">Reference proteome</keyword>
<dbReference type="InParanoid" id="A0A7R8UE66"/>
<dbReference type="AlphaFoldDB" id="A0A7R8UE66"/>
<gene>
    <name evidence="1" type="ORF">HERILL_LOCUS2249</name>
</gene>
<proteinExistence type="predicted"/>
<reference evidence="1 2" key="1">
    <citation type="submission" date="2020-11" db="EMBL/GenBank/DDBJ databases">
        <authorList>
            <person name="Wallbank WR R."/>
            <person name="Pardo Diaz C."/>
            <person name="Kozak K."/>
            <person name="Martin S."/>
            <person name="Jiggins C."/>
            <person name="Moest M."/>
            <person name="Warren A I."/>
            <person name="Generalovic N T."/>
            <person name="Byers J.R.P. K."/>
            <person name="Montejo-Kovacevich G."/>
            <person name="Yen C E."/>
        </authorList>
    </citation>
    <scope>NUCLEOTIDE SEQUENCE [LARGE SCALE GENOMIC DNA]</scope>
</reference>
<protein>
    <submittedName>
        <fullName evidence="1">Uncharacterized protein</fullName>
    </submittedName>
</protein>
<organism evidence="1 2">
    <name type="scientific">Hermetia illucens</name>
    <name type="common">Black soldier fly</name>
    <dbReference type="NCBI Taxonomy" id="343691"/>
    <lineage>
        <taxon>Eukaryota</taxon>
        <taxon>Metazoa</taxon>
        <taxon>Ecdysozoa</taxon>
        <taxon>Arthropoda</taxon>
        <taxon>Hexapoda</taxon>
        <taxon>Insecta</taxon>
        <taxon>Pterygota</taxon>
        <taxon>Neoptera</taxon>
        <taxon>Endopterygota</taxon>
        <taxon>Diptera</taxon>
        <taxon>Brachycera</taxon>
        <taxon>Stratiomyomorpha</taxon>
        <taxon>Stratiomyidae</taxon>
        <taxon>Hermetiinae</taxon>
        <taxon>Hermetia</taxon>
    </lineage>
</organism>
<evidence type="ECO:0000313" key="2">
    <source>
        <dbReference type="Proteomes" id="UP000594454"/>
    </source>
</evidence>
<sequence>MAPERKKAGKWRQSVKGEKKYFSKLHNAFGKHRLCSVSASCKEKDPRGCYQWELHYVQCFEYYSMPC</sequence>
<name>A0A7R8UE66_HERIL</name>
<evidence type="ECO:0000313" key="1">
    <source>
        <dbReference type="EMBL" id="CAD7079015.1"/>
    </source>
</evidence>
<dbReference type="Proteomes" id="UP000594454">
    <property type="component" value="Chromosome 1"/>
</dbReference>
<dbReference type="EMBL" id="LR899009">
    <property type="protein sequence ID" value="CAD7079015.1"/>
    <property type="molecule type" value="Genomic_DNA"/>
</dbReference>
<accession>A0A7R8UE66</accession>